<dbReference type="AlphaFoldDB" id="A0A2G8T079"/>
<sequence>MLEKLGPRVREDDMIIAAIRRFATLARGDPIWTSRWTNPPAPDASAYKIGSVQSQIASTQQPLSTFTPLRSK</sequence>
<protein>
    <submittedName>
        <fullName evidence="1">Uncharacterized protein</fullName>
    </submittedName>
</protein>
<accession>A0A2G8T079</accession>
<keyword evidence="2" id="KW-1185">Reference proteome</keyword>
<comment type="caution">
    <text evidence="1">The sequence shown here is derived from an EMBL/GenBank/DDBJ whole genome shotgun (WGS) entry which is preliminary data.</text>
</comment>
<dbReference type="EMBL" id="PDOB01000018">
    <property type="protein sequence ID" value="PIL39429.1"/>
    <property type="molecule type" value="Genomic_DNA"/>
</dbReference>
<proteinExistence type="predicted"/>
<evidence type="ECO:0000313" key="2">
    <source>
        <dbReference type="Proteomes" id="UP000228593"/>
    </source>
</evidence>
<organism evidence="1 2">
    <name type="scientific">Massilia psychrophila</name>
    <dbReference type="NCBI Taxonomy" id="1603353"/>
    <lineage>
        <taxon>Bacteria</taxon>
        <taxon>Pseudomonadati</taxon>
        <taxon>Pseudomonadota</taxon>
        <taxon>Betaproteobacteria</taxon>
        <taxon>Burkholderiales</taxon>
        <taxon>Oxalobacteraceae</taxon>
        <taxon>Telluria group</taxon>
        <taxon>Massilia</taxon>
    </lineage>
</organism>
<gene>
    <name evidence="1" type="ORF">CR103_12480</name>
</gene>
<evidence type="ECO:0000313" key="1">
    <source>
        <dbReference type="EMBL" id="PIL39429.1"/>
    </source>
</evidence>
<name>A0A2G8T079_9BURK</name>
<dbReference type="Proteomes" id="UP000228593">
    <property type="component" value="Unassembled WGS sequence"/>
</dbReference>
<reference evidence="1 2" key="1">
    <citation type="submission" date="2017-10" db="EMBL/GenBank/DDBJ databases">
        <title>Massilia psychrophilum sp. nov., a novel purple-pigmented bacterium isolated from Tianshan glacier, Xinjiang Municipality, China.</title>
        <authorList>
            <person name="Wang H."/>
        </authorList>
    </citation>
    <scope>NUCLEOTIDE SEQUENCE [LARGE SCALE GENOMIC DNA]</scope>
    <source>
        <strain evidence="1 2">JCM 30813</strain>
    </source>
</reference>